<reference evidence="11 12" key="1">
    <citation type="submission" date="2018-03" db="EMBL/GenBank/DDBJ databases">
        <title>Finding Nemo's genes: A chromosome-scale reference assembly of the genome of the orange clownfish Amphiprion percula.</title>
        <authorList>
            <person name="Lehmann R."/>
        </authorList>
    </citation>
    <scope>NUCLEOTIDE SEQUENCE</scope>
</reference>
<sequence>MAEALKAPTKNLKADVWKYFGFKNHKDGKELEKSKAVCKICSVEVKYCRNTTNLRNHLTRHHPETQTAPKQMQLDKAFEVKIPANSPRAQKITKAVATYICKSIQPYCVVENDGFRCLMKTLEPRYVIPTRKQFSEVTIPNMYADVKNDIATSLKSAERVALTCDCWTSRATESYLTITAHYIDNDWNLMWHVLQTRSVETSHTASNLRDILCEAIREWELTNKEPVIVTDNAANIVRAVEMMDLLHVGCFAHILNLASQAALKIPAVARLLGRVRRITSFFHRSTTASHKLKEKQTLLGLPLHKLVIDVVTRWNSSLEMLDRFLEQQPAVSAALLSPEVRRNEKDLCTLTEADVTVAEDPIEEEPCPQKKQKKSSALMFLLGSFYKQNDAASLKTLADKAQEEVNRYREETHIPLSENPLHWWKVHAGAFPLLARQAKRYLCVPGTSVPSERVFSAAGDIVTAKRSCLTSQHVDQLLFLQKTLQVDI</sequence>
<dbReference type="Pfam" id="PF05699">
    <property type="entry name" value="Dimer_Tnp_hAT"/>
    <property type="match status" value="1"/>
</dbReference>
<keyword evidence="8" id="KW-0539">Nucleus</keyword>
<dbReference type="Pfam" id="PF02892">
    <property type="entry name" value="zf-BED"/>
    <property type="match status" value="1"/>
</dbReference>
<dbReference type="InterPro" id="IPR012337">
    <property type="entry name" value="RNaseH-like_sf"/>
</dbReference>
<feature type="domain" description="BED-type" evidence="10">
    <location>
        <begin position="11"/>
        <end position="69"/>
    </location>
</feature>
<keyword evidence="12" id="KW-1185">Reference proteome</keyword>
<accession>A0A3P8T6H2</accession>
<dbReference type="PANTHER" id="PTHR46481:SF9">
    <property type="entry name" value="ZINC FINGER BED DOMAIN-CONTAINING PROTEIN 1-LIKE"/>
    <property type="match status" value="1"/>
</dbReference>
<protein>
    <recommendedName>
        <fullName evidence="10">BED-type domain-containing protein</fullName>
    </recommendedName>
</protein>
<dbReference type="GO" id="GO:0003677">
    <property type="term" value="F:DNA binding"/>
    <property type="evidence" value="ECO:0007669"/>
    <property type="project" value="UniProtKB-KW"/>
</dbReference>
<dbReference type="GO" id="GO:0008270">
    <property type="term" value="F:zinc ion binding"/>
    <property type="evidence" value="ECO:0007669"/>
    <property type="project" value="UniProtKB-KW"/>
</dbReference>
<dbReference type="SMART" id="SM00614">
    <property type="entry name" value="ZnF_BED"/>
    <property type="match status" value="1"/>
</dbReference>
<evidence type="ECO:0000313" key="11">
    <source>
        <dbReference type="Ensembl" id="ENSAPEP00000020930.1"/>
    </source>
</evidence>
<dbReference type="SUPFAM" id="SSF53098">
    <property type="entry name" value="Ribonuclease H-like"/>
    <property type="match status" value="1"/>
</dbReference>
<organism evidence="11 12">
    <name type="scientific">Amphiprion percula</name>
    <name type="common">Orange clownfish</name>
    <name type="synonym">Lutjanus percula</name>
    <dbReference type="NCBI Taxonomy" id="161767"/>
    <lineage>
        <taxon>Eukaryota</taxon>
        <taxon>Metazoa</taxon>
        <taxon>Chordata</taxon>
        <taxon>Craniata</taxon>
        <taxon>Vertebrata</taxon>
        <taxon>Euteleostomi</taxon>
        <taxon>Actinopterygii</taxon>
        <taxon>Neopterygii</taxon>
        <taxon>Teleostei</taxon>
        <taxon>Neoteleostei</taxon>
        <taxon>Acanthomorphata</taxon>
        <taxon>Ovalentaria</taxon>
        <taxon>Pomacentridae</taxon>
        <taxon>Amphiprion</taxon>
    </lineage>
</organism>
<evidence type="ECO:0000259" key="10">
    <source>
        <dbReference type="PROSITE" id="PS50808"/>
    </source>
</evidence>
<dbReference type="GeneTree" id="ENSGT00940000158431"/>
<comment type="subcellular location">
    <subcellularLocation>
        <location evidence="1">Nucleus</location>
    </subcellularLocation>
</comment>
<keyword evidence="2" id="KW-0479">Metal-binding</keyword>
<evidence type="ECO:0000256" key="6">
    <source>
        <dbReference type="ARBA" id="ARBA00023125"/>
    </source>
</evidence>
<evidence type="ECO:0000256" key="3">
    <source>
        <dbReference type="ARBA" id="ARBA00022771"/>
    </source>
</evidence>
<dbReference type="InterPro" id="IPR003656">
    <property type="entry name" value="Znf_BED"/>
</dbReference>
<dbReference type="Ensembl" id="ENSAPET00000021487.1">
    <property type="protein sequence ID" value="ENSAPEP00000020930.1"/>
    <property type="gene ID" value="ENSAPEG00000014943.1"/>
</dbReference>
<dbReference type="PROSITE" id="PS50808">
    <property type="entry name" value="ZF_BED"/>
    <property type="match status" value="1"/>
</dbReference>
<dbReference type="InterPro" id="IPR008906">
    <property type="entry name" value="HATC_C_dom"/>
</dbReference>
<reference evidence="11" key="3">
    <citation type="submission" date="2025-09" db="UniProtKB">
        <authorList>
            <consortium name="Ensembl"/>
        </authorList>
    </citation>
    <scope>IDENTIFICATION</scope>
</reference>
<dbReference type="GO" id="GO:0046983">
    <property type="term" value="F:protein dimerization activity"/>
    <property type="evidence" value="ECO:0007669"/>
    <property type="project" value="InterPro"/>
</dbReference>
<dbReference type="Proteomes" id="UP000265080">
    <property type="component" value="Chromosome 3"/>
</dbReference>
<keyword evidence="4" id="KW-0862">Zinc</keyword>
<keyword evidence="7" id="KW-0804">Transcription</keyword>
<dbReference type="InterPro" id="IPR036236">
    <property type="entry name" value="Znf_C2H2_sf"/>
</dbReference>
<keyword evidence="5" id="KW-0805">Transcription regulation</keyword>
<evidence type="ECO:0000313" key="12">
    <source>
        <dbReference type="Proteomes" id="UP000265080"/>
    </source>
</evidence>
<dbReference type="STRING" id="161767.ENSAPEP00000020930"/>
<dbReference type="InterPro" id="IPR052035">
    <property type="entry name" value="ZnF_BED_domain_contain"/>
</dbReference>
<dbReference type="GO" id="GO:0005634">
    <property type="term" value="C:nucleus"/>
    <property type="evidence" value="ECO:0007669"/>
    <property type="project" value="UniProtKB-SubCell"/>
</dbReference>
<evidence type="ECO:0000256" key="7">
    <source>
        <dbReference type="ARBA" id="ARBA00023163"/>
    </source>
</evidence>
<evidence type="ECO:0000256" key="4">
    <source>
        <dbReference type="ARBA" id="ARBA00022833"/>
    </source>
</evidence>
<name>A0A3P8T6H2_AMPPE</name>
<evidence type="ECO:0000256" key="8">
    <source>
        <dbReference type="ARBA" id="ARBA00023242"/>
    </source>
</evidence>
<dbReference type="SUPFAM" id="SSF140996">
    <property type="entry name" value="Hermes dimerisation domain"/>
    <property type="match status" value="1"/>
</dbReference>
<dbReference type="SUPFAM" id="SSF57667">
    <property type="entry name" value="beta-beta-alpha zinc fingers"/>
    <property type="match status" value="1"/>
</dbReference>
<dbReference type="AlphaFoldDB" id="A0A3P8T6H2"/>
<evidence type="ECO:0000256" key="9">
    <source>
        <dbReference type="PROSITE-ProRule" id="PRU00027"/>
    </source>
</evidence>
<dbReference type="PANTHER" id="PTHR46481">
    <property type="entry name" value="ZINC FINGER BED DOMAIN-CONTAINING PROTEIN 4"/>
    <property type="match status" value="1"/>
</dbReference>
<keyword evidence="3 9" id="KW-0863">Zinc-finger</keyword>
<evidence type="ECO:0000256" key="1">
    <source>
        <dbReference type="ARBA" id="ARBA00004123"/>
    </source>
</evidence>
<keyword evidence="6" id="KW-0238">DNA-binding</keyword>
<evidence type="ECO:0000256" key="2">
    <source>
        <dbReference type="ARBA" id="ARBA00022723"/>
    </source>
</evidence>
<evidence type="ECO:0000256" key="5">
    <source>
        <dbReference type="ARBA" id="ARBA00023015"/>
    </source>
</evidence>
<dbReference type="OMA" id="THINEKW"/>
<proteinExistence type="predicted"/>
<reference evidence="11" key="2">
    <citation type="submission" date="2025-08" db="UniProtKB">
        <authorList>
            <consortium name="Ensembl"/>
        </authorList>
    </citation>
    <scope>IDENTIFICATION</scope>
</reference>